<protein>
    <submittedName>
        <fullName evidence="1">Uncharacterized protein</fullName>
    </submittedName>
</protein>
<dbReference type="AlphaFoldDB" id="A0A974WFF3"/>
<keyword evidence="2" id="KW-1185">Reference proteome</keyword>
<dbReference type="Proteomes" id="UP000662783">
    <property type="component" value="Chromosome"/>
</dbReference>
<evidence type="ECO:0000313" key="1">
    <source>
        <dbReference type="EMBL" id="QSE96739.1"/>
    </source>
</evidence>
<organism evidence="1 2">
    <name type="scientific">Fulvivirga lutea</name>
    <dbReference type="NCBI Taxonomy" id="2810512"/>
    <lineage>
        <taxon>Bacteria</taxon>
        <taxon>Pseudomonadati</taxon>
        <taxon>Bacteroidota</taxon>
        <taxon>Cytophagia</taxon>
        <taxon>Cytophagales</taxon>
        <taxon>Fulvivirgaceae</taxon>
        <taxon>Fulvivirga</taxon>
    </lineage>
</organism>
<accession>A0A974WFF3</accession>
<proteinExistence type="predicted"/>
<sequence>MDKLKSDWITDGLIDFEYKKYILLAYLKNVQAAFNRVELYPSMAELVMHYQNLMDLKNGQDELQNKFPKELKGIDRETLTLIYQELVSKNDTLKEIDDIVNYSIPKLKGSIEEGKEIYEFVEDNCEFSPVGLVPLYLDEGYLLLNNHSISETEVFRYQLTVFEKAQEKFRGIHMTLIDTITRRIGETYESVKANLIKRFVDLPNPATFLIQSKVAVPSTPTLVPVAKRLLVRYVSSG</sequence>
<dbReference type="EMBL" id="CP070608">
    <property type="protein sequence ID" value="QSE96739.1"/>
    <property type="molecule type" value="Genomic_DNA"/>
</dbReference>
<dbReference type="KEGG" id="fuv:JR347_14210"/>
<reference evidence="1" key="1">
    <citation type="submission" date="2021-02" db="EMBL/GenBank/DDBJ databases">
        <title>Fulvivirga sp. S481 isolated from sea water.</title>
        <authorList>
            <person name="Bae S.S."/>
            <person name="Baek K."/>
        </authorList>
    </citation>
    <scope>NUCLEOTIDE SEQUENCE</scope>
    <source>
        <strain evidence="1">S481</strain>
    </source>
</reference>
<name>A0A974WFF3_9BACT</name>
<gene>
    <name evidence="1" type="ORF">JR347_14210</name>
</gene>
<evidence type="ECO:0000313" key="2">
    <source>
        <dbReference type="Proteomes" id="UP000662783"/>
    </source>
</evidence>
<dbReference type="RefSeq" id="WP_205721253.1">
    <property type="nucleotide sequence ID" value="NZ_CP070608.1"/>
</dbReference>